<reference evidence="1" key="1">
    <citation type="journal article" date="2015" name="Nature">
        <title>Complex archaea that bridge the gap between prokaryotes and eukaryotes.</title>
        <authorList>
            <person name="Spang A."/>
            <person name="Saw J.H."/>
            <person name="Jorgensen S.L."/>
            <person name="Zaremba-Niedzwiedzka K."/>
            <person name="Martijn J."/>
            <person name="Lind A.E."/>
            <person name="van Eijk R."/>
            <person name="Schleper C."/>
            <person name="Guy L."/>
            <person name="Ettema T.J."/>
        </authorList>
    </citation>
    <scope>NUCLEOTIDE SEQUENCE</scope>
</reference>
<sequence>MNNQPSKIQKVSFYDKTYIKSDGSISTYKCKHNYQISGIGRGRKSEIISEETKNKIIKMRNDRYKYKQISEETKISYYHIKRILDNSQN</sequence>
<evidence type="ECO:0000313" key="1">
    <source>
        <dbReference type="EMBL" id="KKL90541.1"/>
    </source>
</evidence>
<name>A0A0F9GJ30_9ZZZZ</name>
<dbReference type="AlphaFoldDB" id="A0A0F9GJ30"/>
<gene>
    <name evidence="1" type="ORF">LCGC14_1903630</name>
</gene>
<accession>A0A0F9GJ30</accession>
<organism evidence="1">
    <name type="scientific">marine sediment metagenome</name>
    <dbReference type="NCBI Taxonomy" id="412755"/>
    <lineage>
        <taxon>unclassified sequences</taxon>
        <taxon>metagenomes</taxon>
        <taxon>ecological metagenomes</taxon>
    </lineage>
</organism>
<protein>
    <submittedName>
        <fullName evidence="1">Uncharacterized protein</fullName>
    </submittedName>
</protein>
<dbReference type="EMBL" id="LAZR01019982">
    <property type="protein sequence ID" value="KKL90541.1"/>
    <property type="molecule type" value="Genomic_DNA"/>
</dbReference>
<proteinExistence type="predicted"/>
<comment type="caution">
    <text evidence="1">The sequence shown here is derived from an EMBL/GenBank/DDBJ whole genome shotgun (WGS) entry which is preliminary data.</text>
</comment>